<dbReference type="PATRIC" id="fig|37916.4.peg.1794"/>
<evidence type="ECO:0000313" key="2">
    <source>
        <dbReference type="Proteomes" id="UP000036513"/>
    </source>
</evidence>
<evidence type="ECO:0008006" key="3">
    <source>
        <dbReference type="Google" id="ProtNLM"/>
    </source>
</evidence>
<dbReference type="Gene3D" id="3.90.1140.10">
    <property type="entry name" value="Cyclic phosphodiesterase"/>
    <property type="match status" value="1"/>
</dbReference>
<gene>
    <name evidence="1" type="ORF">MCHLDSM_01876</name>
</gene>
<keyword evidence="2" id="KW-1185">Reference proteome</keyword>
<dbReference type="Proteomes" id="UP000036513">
    <property type="component" value="Unassembled WGS sequence"/>
</dbReference>
<proteinExistence type="predicted"/>
<dbReference type="EMBL" id="JYNL01000020">
    <property type="protein sequence ID" value="KMO77965.1"/>
    <property type="molecule type" value="Genomic_DNA"/>
</dbReference>
<organism evidence="1 2">
    <name type="scientific">Mycolicibacterium chlorophenolicum</name>
    <dbReference type="NCBI Taxonomy" id="37916"/>
    <lineage>
        <taxon>Bacteria</taxon>
        <taxon>Bacillati</taxon>
        <taxon>Actinomycetota</taxon>
        <taxon>Actinomycetes</taxon>
        <taxon>Mycobacteriales</taxon>
        <taxon>Mycobacteriaceae</taxon>
        <taxon>Mycolicibacterium</taxon>
    </lineage>
</organism>
<name>A0A0J6W3T4_9MYCO</name>
<protein>
    <recommendedName>
        <fullName evidence="3">2',5' RNA ligase family</fullName>
    </recommendedName>
</protein>
<dbReference type="InterPro" id="IPR009097">
    <property type="entry name" value="Cyclic_Pdiesterase"/>
</dbReference>
<dbReference type="Pfam" id="PF13563">
    <property type="entry name" value="2_5_RNA_ligase2"/>
    <property type="match status" value="1"/>
</dbReference>
<dbReference type="RefSeq" id="WP_048469642.1">
    <property type="nucleotide sequence ID" value="NZ_JYNL01000020.1"/>
</dbReference>
<reference evidence="1 2" key="1">
    <citation type="journal article" date="2015" name="Genome Biol. Evol.">
        <title>Characterization of Three Mycobacterium spp. with Potential Use in Bioremediation by Genome Sequencing and Comparative Genomics.</title>
        <authorList>
            <person name="Das S."/>
            <person name="Pettersson B.M."/>
            <person name="Behra P.R."/>
            <person name="Ramesh M."/>
            <person name="Dasgupta S."/>
            <person name="Bhattacharya A."/>
            <person name="Kirsebom L.A."/>
        </authorList>
    </citation>
    <scope>NUCLEOTIDE SEQUENCE [LARGE SCALE GENOMIC DNA]</scope>
    <source>
        <strain evidence="1 2">DSM 43826</strain>
    </source>
</reference>
<dbReference type="AlphaFoldDB" id="A0A0J6W3T4"/>
<dbReference type="SUPFAM" id="SSF55144">
    <property type="entry name" value="LigT-like"/>
    <property type="match status" value="1"/>
</dbReference>
<accession>A0A0J6W3T4</accession>
<dbReference type="STRING" id="37916.MCHLDSM_01876"/>
<evidence type="ECO:0000313" key="1">
    <source>
        <dbReference type="EMBL" id="KMO77965.1"/>
    </source>
</evidence>
<sequence>MAHSVEVLFDAATEAALRNLWDALAAAGLPSQAGHTAPSNRPHVTLTVAEHLDASVDIALLPVLEHLPLPCVIGAPMLFGGSRTVTLVRLVVPSSELLALHEDVHRVCLPHMPKGPLPHADPGHWTPHVTLARRLAPDRLPAAMAVPDLGRDVEGLITGLRHWDGNAKVEHWIS</sequence>
<comment type="caution">
    <text evidence="1">The sequence shown here is derived from an EMBL/GenBank/DDBJ whole genome shotgun (WGS) entry which is preliminary data.</text>
</comment>